<dbReference type="Proteomes" id="UP000006038">
    <property type="component" value="Unassembled WGS sequence"/>
</dbReference>
<dbReference type="SUPFAM" id="SSF81383">
    <property type="entry name" value="F-box domain"/>
    <property type="match status" value="1"/>
</dbReference>
<protein>
    <recommendedName>
        <fullName evidence="3">F-box domain-containing protein</fullName>
    </recommendedName>
</protein>
<sequence length="189" mass="20420">MLGGGAPPPPAVAKLRAEPNLSTATIASLNDDLLLEVLLRLPSLPALIRSVLTCRSWLRAVRSSPEFRRRFRALHPDHMLGIFIDCDGPAVPGTPGFASADSLTGDDPDPDLAAALRGGNFTLDSLMQVEEYASPGWHAVDCRGGYLLLLNPFDRRDGSRLPAAVFSSKTWDWIIHPWIELAGDGKLAT</sequence>
<keyword evidence="2" id="KW-1185">Reference proteome</keyword>
<name>J3LB71_ORYBR</name>
<dbReference type="Gramene" id="OB02G18880.1">
    <property type="protein sequence ID" value="OB02G18880.1"/>
    <property type="gene ID" value="OB02G18880"/>
</dbReference>
<organism evidence="1">
    <name type="scientific">Oryza brachyantha</name>
    <name type="common">malo sina</name>
    <dbReference type="NCBI Taxonomy" id="4533"/>
    <lineage>
        <taxon>Eukaryota</taxon>
        <taxon>Viridiplantae</taxon>
        <taxon>Streptophyta</taxon>
        <taxon>Embryophyta</taxon>
        <taxon>Tracheophyta</taxon>
        <taxon>Spermatophyta</taxon>
        <taxon>Magnoliopsida</taxon>
        <taxon>Liliopsida</taxon>
        <taxon>Poales</taxon>
        <taxon>Poaceae</taxon>
        <taxon>BOP clade</taxon>
        <taxon>Oryzoideae</taxon>
        <taxon>Oryzeae</taxon>
        <taxon>Oryzinae</taxon>
        <taxon>Oryza</taxon>
    </lineage>
</organism>
<reference evidence="1" key="1">
    <citation type="submission" date="2013-04" db="UniProtKB">
        <authorList>
            <consortium name="EnsemblPlants"/>
        </authorList>
    </citation>
    <scope>IDENTIFICATION</scope>
</reference>
<evidence type="ECO:0008006" key="3">
    <source>
        <dbReference type="Google" id="ProtNLM"/>
    </source>
</evidence>
<dbReference type="STRING" id="4533.J3LB71"/>
<evidence type="ECO:0000313" key="1">
    <source>
        <dbReference type="EnsemblPlants" id="OB02G18880.1"/>
    </source>
</evidence>
<dbReference type="PANTHER" id="PTHR33207">
    <property type="entry name" value="F-BOX DOMAIN CONTAINING PROTEIN-RELATED"/>
    <property type="match status" value="1"/>
</dbReference>
<dbReference type="InterPro" id="IPR036047">
    <property type="entry name" value="F-box-like_dom_sf"/>
</dbReference>
<evidence type="ECO:0000313" key="2">
    <source>
        <dbReference type="Proteomes" id="UP000006038"/>
    </source>
</evidence>
<accession>J3LB71</accession>
<dbReference type="HOGENOM" id="CLU_1436474_0_0_1"/>
<proteinExistence type="predicted"/>
<dbReference type="EnsemblPlants" id="OB02G18880.1">
    <property type="protein sequence ID" value="OB02G18880.1"/>
    <property type="gene ID" value="OB02G18880"/>
</dbReference>
<dbReference type="AlphaFoldDB" id="J3LB71"/>
<dbReference type="OMA" id="NSEHMAV"/>